<feature type="transmembrane region" description="Helical" evidence="2">
    <location>
        <begin position="152"/>
        <end position="171"/>
    </location>
</feature>
<dbReference type="EMBL" id="VYYT01000378">
    <property type="protein sequence ID" value="KAK2738664.1"/>
    <property type="molecule type" value="Genomic_DNA"/>
</dbReference>
<evidence type="ECO:0000256" key="2">
    <source>
        <dbReference type="SAM" id="Phobius"/>
    </source>
</evidence>
<gene>
    <name evidence="3" type="ORF">CKAH01_07354</name>
</gene>
<feature type="compositionally biased region" description="Basic and acidic residues" evidence="1">
    <location>
        <begin position="1"/>
        <end position="27"/>
    </location>
</feature>
<keyword evidence="2" id="KW-1133">Transmembrane helix</keyword>
<dbReference type="AlphaFoldDB" id="A0AAD9Y5Z6"/>
<evidence type="ECO:0000256" key="1">
    <source>
        <dbReference type="SAM" id="MobiDB-lite"/>
    </source>
</evidence>
<comment type="caution">
    <text evidence="3">The sequence shown here is derived from an EMBL/GenBank/DDBJ whole genome shotgun (WGS) entry which is preliminary data.</text>
</comment>
<keyword evidence="2" id="KW-0812">Transmembrane</keyword>
<feature type="transmembrane region" description="Helical" evidence="2">
    <location>
        <begin position="130"/>
        <end position="146"/>
    </location>
</feature>
<evidence type="ECO:0000313" key="3">
    <source>
        <dbReference type="EMBL" id="KAK2738664.1"/>
    </source>
</evidence>
<keyword evidence="2" id="KW-0472">Membrane</keyword>
<protein>
    <submittedName>
        <fullName evidence="3">Uncharacterized protein</fullName>
    </submittedName>
</protein>
<name>A0AAD9Y5Z6_COLKA</name>
<reference evidence="3" key="1">
    <citation type="submission" date="2023-02" db="EMBL/GenBank/DDBJ databases">
        <title>Colletotrichum kahawae CIFC_Que2 genome sequencing and assembly.</title>
        <authorList>
            <person name="Baroncelli R."/>
        </authorList>
    </citation>
    <scope>NUCLEOTIDE SEQUENCE</scope>
    <source>
        <strain evidence="3">CIFC_Que2</strain>
    </source>
</reference>
<feature type="region of interest" description="Disordered" evidence="1">
    <location>
        <begin position="1"/>
        <end position="28"/>
    </location>
</feature>
<keyword evidence="4" id="KW-1185">Reference proteome</keyword>
<dbReference type="Proteomes" id="UP001281614">
    <property type="component" value="Unassembled WGS sequence"/>
</dbReference>
<accession>A0AAD9Y5Z6</accession>
<evidence type="ECO:0000313" key="4">
    <source>
        <dbReference type="Proteomes" id="UP001281614"/>
    </source>
</evidence>
<feature type="transmembrane region" description="Helical" evidence="2">
    <location>
        <begin position="38"/>
        <end position="56"/>
    </location>
</feature>
<proteinExistence type="predicted"/>
<feature type="transmembrane region" description="Helical" evidence="2">
    <location>
        <begin position="100"/>
        <end position="118"/>
    </location>
</feature>
<sequence length="175" mass="19959">MEDRILQSCRQPHDNKGSQTVHRDGNDSQHLVSWRPSIFFRLLMAWLMIFGILVTARNFSSDGLSTWTYYFPTCDPTEWRRTPPHRFRFLPNNPSCESKIAQLVGFEILFWANASSLLWNTTFGRRHVKWVFGVTAAGTGLTMLRIQDPSPALLLVMPVILSVCSSIGFVVDVGR</sequence>
<organism evidence="3 4">
    <name type="scientific">Colletotrichum kahawae</name>
    <name type="common">Coffee berry disease fungus</name>
    <dbReference type="NCBI Taxonomy" id="34407"/>
    <lineage>
        <taxon>Eukaryota</taxon>
        <taxon>Fungi</taxon>
        <taxon>Dikarya</taxon>
        <taxon>Ascomycota</taxon>
        <taxon>Pezizomycotina</taxon>
        <taxon>Sordariomycetes</taxon>
        <taxon>Hypocreomycetidae</taxon>
        <taxon>Glomerellales</taxon>
        <taxon>Glomerellaceae</taxon>
        <taxon>Colletotrichum</taxon>
        <taxon>Colletotrichum gloeosporioides species complex</taxon>
    </lineage>
</organism>